<proteinExistence type="inferred from homology"/>
<dbReference type="Proteomes" id="UP000010290">
    <property type="component" value="Chromosome"/>
</dbReference>
<dbReference type="Pfam" id="PF00756">
    <property type="entry name" value="Esterase"/>
    <property type="match status" value="1"/>
</dbReference>
<sequence>MFIRHHIDINDIMIFNKLLLSGLLLSMTLTAFARPSQKIPVLNEAVSQFYDIQHHDMTNTQAETKRTFRIFSAVPLSTSSPRPILYMLDGNGLFPLVVNQAIQQIPEDKLPIIIGIGYPTDEAFPKALRDHDYTPQVPGEAFKHGGGDKALYQFLEQQIRPWVEQQFPLDKQKQTLFGHSFGGLFTLMTYQNHPTAFQSFVSASPSLWWGKGEMVNLMQLTAKQKASPIFITLGELEEKPDLSRLSEEQIQHYQTRSSWITARQICKKIDNNGRDCEFTLYPNKNHGAVIPDAITKALEVTIK</sequence>
<dbReference type="GO" id="GO:0016788">
    <property type="term" value="F:hydrolase activity, acting on ester bonds"/>
    <property type="evidence" value="ECO:0007669"/>
    <property type="project" value="TreeGrafter"/>
</dbReference>
<evidence type="ECO:0000256" key="2">
    <source>
        <dbReference type="ARBA" id="ARBA00022801"/>
    </source>
</evidence>
<dbReference type="AlphaFoldDB" id="K8WJY8"/>
<reference evidence="3 4" key="1">
    <citation type="journal article" date="2012" name="BMC Genomics">
        <title>Comparative genomics of bacteria in the genus Providencia isolated from wild Drosophila melanogaster.</title>
        <authorList>
            <person name="Galac M.R."/>
            <person name="Lazzaro B.P."/>
        </authorList>
    </citation>
    <scope>NUCLEOTIDE SEQUENCE [LARGE SCALE GENOMIC DNA]</scope>
    <source>
        <strain evidence="3 4">DSM 19967</strain>
    </source>
</reference>
<evidence type="ECO:0008006" key="5">
    <source>
        <dbReference type="Google" id="ProtNLM"/>
    </source>
</evidence>
<name>K8WJY8_9GAMM</name>
<dbReference type="EMBL" id="AKKN01000003">
    <property type="protein sequence ID" value="EKT60908.1"/>
    <property type="molecule type" value="Genomic_DNA"/>
</dbReference>
<dbReference type="HOGENOM" id="CLU_039834_3_1_6"/>
<organism evidence="3 4">
    <name type="scientific">Providencia sneebia DSM 19967</name>
    <dbReference type="NCBI Taxonomy" id="1141660"/>
    <lineage>
        <taxon>Bacteria</taxon>
        <taxon>Pseudomonadati</taxon>
        <taxon>Pseudomonadota</taxon>
        <taxon>Gammaproteobacteria</taxon>
        <taxon>Enterobacterales</taxon>
        <taxon>Morganellaceae</taxon>
        <taxon>Providencia</taxon>
    </lineage>
</organism>
<dbReference type="InterPro" id="IPR052558">
    <property type="entry name" value="Siderophore_Hydrolase_D"/>
</dbReference>
<dbReference type="PANTHER" id="PTHR40841">
    <property type="entry name" value="SIDEROPHORE TRIACETYLFUSARININE C ESTERASE"/>
    <property type="match status" value="1"/>
</dbReference>
<comment type="similarity">
    <text evidence="1">Belongs to the esterase D family.</text>
</comment>
<protein>
    <recommendedName>
        <fullName evidence="5">Esterase</fullName>
    </recommendedName>
</protein>
<evidence type="ECO:0000313" key="3">
    <source>
        <dbReference type="EMBL" id="EKT60908.1"/>
    </source>
</evidence>
<gene>
    <name evidence="3" type="ORF">OO7_02426</name>
</gene>
<dbReference type="InterPro" id="IPR000801">
    <property type="entry name" value="Esterase-like"/>
</dbReference>
<evidence type="ECO:0000256" key="1">
    <source>
        <dbReference type="ARBA" id="ARBA00005622"/>
    </source>
</evidence>
<dbReference type="PATRIC" id="fig|1141660.3.peg.485"/>
<dbReference type="Gene3D" id="3.40.50.1820">
    <property type="entry name" value="alpha/beta hydrolase"/>
    <property type="match status" value="1"/>
</dbReference>
<dbReference type="SUPFAM" id="SSF53474">
    <property type="entry name" value="alpha/beta-Hydrolases"/>
    <property type="match status" value="1"/>
</dbReference>
<dbReference type="InterPro" id="IPR029058">
    <property type="entry name" value="AB_hydrolase_fold"/>
</dbReference>
<keyword evidence="4" id="KW-1185">Reference proteome</keyword>
<accession>K8WJY8</accession>
<dbReference type="PANTHER" id="PTHR40841:SF2">
    <property type="entry name" value="SIDEROPHORE-DEGRADING ESTERASE (EUROFUNG)"/>
    <property type="match status" value="1"/>
</dbReference>
<comment type="caution">
    <text evidence="3">The sequence shown here is derived from an EMBL/GenBank/DDBJ whole genome shotgun (WGS) entry which is preliminary data.</text>
</comment>
<keyword evidence="2" id="KW-0378">Hydrolase</keyword>
<evidence type="ECO:0000313" key="4">
    <source>
        <dbReference type="Proteomes" id="UP000010290"/>
    </source>
</evidence>